<dbReference type="Proteomes" id="UP001216189">
    <property type="component" value="Unassembled WGS sequence"/>
</dbReference>
<name>A0ABT5UXM3_9VIBR</name>
<keyword evidence="4" id="KW-1185">Reference proteome</keyword>
<protein>
    <submittedName>
        <fullName evidence="3">BatD family protein</fullName>
    </submittedName>
</protein>
<keyword evidence="2" id="KW-0732">Signal</keyword>
<evidence type="ECO:0000313" key="3">
    <source>
        <dbReference type="EMBL" id="MDE1513963.1"/>
    </source>
</evidence>
<dbReference type="InterPro" id="IPR025738">
    <property type="entry name" value="BatD"/>
</dbReference>
<organism evidence="3 4">
    <name type="scientific">Vibrio chanodichtyis</name>
    <dbReference type="NCBI Taxonomy" id="3027932"/>
    <lineage>
        <taxon>Bacteria</taxon>
        <taxon>Pseudomonadati</taxon>
        <taxon>Pseudomonadota</taxon>
        <taxon>Gammaproteobacteria</taxon>
        <taxon>Vibrionales</taxon>
        <taxon>Vibrionaceae</taxon>
        <taxon>Vibrio</taxon>
    </lineage>
</organism>
<dbReference type="RefSeq" id="WP_274721686.1">
    <property type="nucleotide sequence ID" value="NZ_JARBFT010000002.1"/>
</dbReference>
<feature type="chain" id="PRO_5045250366" evidence="2">
    <location>
        <begin position="29"/>
        <end position="546"/>
    </location>
</feature>
<reference evidence="3 4" key="1">
    <citation type="submission" date="2023-02" db="EMBL/GenBank/DDBJ databases">
        <title>Vibrio intestini sp. nov., a close relative of Vibrio cholerae isolated from the intestine of Healthy Culter dabryi.</title>
        <authorList>
            <person name="Wu N."/>
        </authorList>
    </citation>
    <scope>NUCLEOTIDE SEQUENCE [LARGE SCALE GENOMIC DNA]</scope>
    <source>
        <strain evidence="3 4">DSL-7</strain>
    </source>
</reference>
<keyword evidence="1" id="KW-0812">Transmembrane</keyword>
<dbReference type="PANTHER" id="PTHR40940:SF1">
    <property type="entry name" value="PROTEIN BATD"/>
    <property type="match status" value="1"/>
</dbReference>
<accession>A0ABT5UXM3</accession>
<keyword evidence="1" id="KW-0472">Membrane</keyword>
<sequence>MVKLQSVYQRTCFWLSLLLSLCALPSQAADLVASVSKNSVVNNEVIQLRIVSSSKLTAEAVDFSQLEPDFFVGQPSFASSTNIINGNYSQRSEWTVAIAPQRSGILTIPSFQIGSAHSAAIAIQVREDEQQPEPQELAEVRSQLEQTQLYPGESTLFHAQLIIKQDIRRLRDPQITPPEVEGMQIEAASEPKQSPSLLNGVEVTIVEQSFRITAQQAGRFSLREPMLKANLLYGNQYSGTRLIPLLTQPKSYPIEVLAQPANYQGAWLPSAHLSLSQNWLDGQQRLSEASQYQTEVGRSITREIRLQVRGLTQQQIPTLHIQYPDSISLYPEKPQFSTLENGDTLMTLKQVLIPRHAGEITLPDVTLNWWNTQTHMAQTSQLAGLTLQVKASDEAPLFNMPTVPDLPTSQPVSDTGYWPYLTLLFALLWLATTLLALLMWRSSRVVSQPSINHNLATSSTYRTLIEAIEQQDLLAISQAIRIWQTEITLPSNEQQTLHQLLDTLQQACYGKQSQQPDFKPLQRWVKLQHKQQLSSVKPTASKLAQL</sequence>
<dbReference type="EMBL" id="JARBFT010000002">
    <property type="protein sequence ID" value="MDE1513963.1"/>
    <property type="molecule type" value="Genomic_DNA"/>
</dbReference>
<gene>
    <name evidence="3" type="ORF">PUN32_02910</name>
</gene>
<comment type="caution">
    <text evidence="3">The sequence shown here is derived from an EMBL/GenBank/DDBJ whole genome shotgun (WGS) entry which is preliminary data.</text>
</comment>
<feature type="signal peptide" evidence="2">
    <location>
        <begin position="1"/>
        <end position="28"/>
    </location>
</feature>
<feature type="transmembrane region" description="Helical" evidence="1">
    <location>
        <begin position="417"/>
        <end position="440"/>
    </location>
</feature>
<evidence type="ECO:0000256" key="1">
    <source>
        <dbReference type="SAM" id="Phobius"/>
    </source>
</evidence>
<keyword evidence="1" id="KW-1133">Transmembrane helix</keyword>
<dbReference type="PANTHER" id="PTHR40940">
    <property type="entry name" value="PROTEIN BATD-RELATED"/>
    <property type="match status" value="1"/>
</dbReference>
<proteinExistence type="predicted"/>
<dbReference type="Pfam" id="PF13584">
    <property type="entry name" value="BatD"/>
    <property type="match status" value="1"/>
</dbReference>
<evidence type="ECO:0000256" key="2">
    <source>
        <dbReference type="SAM" id="SignalP"/>
    </source>
</evidence>
<evidence type="ECO:0000313" key="4">
    <source>
        <dbReference type="Proteomes" id="UP001216189"/>
    </source>
</evidence>